<evidence type="ECO:0000256" key="2">
    <source>
        <dbReference type="SAM" id="SignalP"/>
    </source>
</evidence>
<dbReference type="PROSITE" id="PS50835">
    <property type="entry name" value="IG_LIKE"/>
    <property type="match status" value="1"/>
</dbReference>
<name>A0AAV1GVU5_XYRNO</name>
<dbReference type="InterPro" id="IPR007110">
    <property type="entry name" value="Ig-like_dom"/>
</dbReference>
<keyword evidence="1" id="KW-1133">Transmembrane helix</keyword>
<feature type="domain" description="Ig-like" evidence="3">
    <location>
        <begin position="102"/>
        <end position="198"/>
    </location>
</feature>
<evidence type="ECO:0000313" key="4">
    <source>
        <dbReference type="EMBL" id="CAJ1077365.1"/>
    </source>
</evidence>
<keyword evidence="2" id="KW-0732">Signal</keyword>
<evidence type="ECO:0000259" key="3">
    <source>
        <dbReference type="PROSITE" id="PS50835"/>
    </source>
</evidence>
<protein>
    <submittedName>
        <fullName evidence="4">Uncharacterized protein LOC117824299</fullName>
    </submittedName>
</protein>
<organism evidence="4 5">
    <name type="scientific">Xyrichtys novacula</name>
    <name type="common">Pearly razorfish</name>
    <name type="synonym">Hemipteronotus novacula</name>
    <dbReference type="NCBI Taxonomy" id="13765"/>
    <lineage>
        <taxon>Eukaryota</taxon>
        <taxon>Metazoa</taxon>
        <taxon>Chordata</taxon>
        <taxon>Craniata</taxon>
        <taxon>Vertebrata</taxon>
        <taxon>Euteleostomi</taxon>
        <taxon>Actinopterygii</taxon>
        <taxon>Neopterygii</taxon>
        <taxon>Teleostei</taxon>
        <taxon>Neoteleostei</taxon>
        <taxon>Acanthomorphata</taxon>
        <taxon>Eupercaria</taxon>
        <taxon>Labriformes</taxon>
        <taxon>Labridae</taxon>
        <taxon>Xyrichtys</taxon>
    </lineage>
</organism>
<dbReference type="Proteomes" id="UP001178508">
    <property type="component" value="Chromosome 17"/>
</dbReference>
<reference evidence="4" key="1">
    <citation type="submission" date="2023-08" db="EMBL/GenBank/DDBJ databases">
        <authorList>
            <person name="Alioto T."/>
            <person name="Alioto T."/>
            <person name="Gomez Garrido J."/>
        </authorList>
    </citation>
    <scope>NUCLEOTIDE SEQUENCE</scope>
</reference>
<feature type="transmembrane region" description="Helical" evidence="1">
    <location>
        <begin position="233"/>
        <end position="254"/>
    </location>
</feature>
<gene>
    <name evidence="4" type="ORF">XNOV1_A041664</name>
</gene>
<dbReference type="SUPFAM" id="SSF48726">
    <property type="entry name" value="Immunoglobulin"/>
    <property type="match status" value="1"/>
</dbReference>
<dbReference type="InterPro" id="IPR036179">
    <property type="entry name" value="Ig-like_dom_sf"/>
</dbReference>
<feature type="chain" id="PRO_5043572690" evidence="2">
    <location>
        <begin position="29"/>
        <end position="312"/>
    </location>
</feature>
<keyword evidence="1" id="KW-0472">Membrane</keyword>
<evidence type="ECO:0000256" key="1">
    <source>
        <dbReference type="SAM" id="Phobius"/>
    </source>
</evidence>
<dbReference type="AlphaFoldDB" id="A0AAV1GVU5"/>
<evidence type="ECO:0000313" key="5">
    <source>
        <dbReference type="Proteomes" id="UP001178508"/>
    </source>
</evidence>
<accession>A0AAV1GVU5</accession>
<keyword evidence="1" id="KW-0812">Transmembrane</keyword>
<dbReference type="EMBL" id="OY660880">
    <property type="protein sequence ID" value="CAJ1077365.1"/>
    <property type="molecule type" value="Genomic_DNA"/>
</dbReference>
<keyword evidence="5" id="KW-1185">Reference proteome</keyword>
<feature type="signal peptide" evidence="2">
    <location>
        <begin position="1"/>
        <end position="28"/>
    </location>
</feature>
<proteinExistence type="predicted"/>
<sequence length="312" mass="35090">MMAGIINAVVRLLFLSCMIRSSVHMIFAQQSFGIRYSCKRDVVCYHIWRFSTDETADYISIVSNGEIQRAQALQDEDSKCTLRITPLSVGHHFCKRRPILLPIYSVVSNSLQLTLTPGKTVTLQCVLLTYIQQGHCYSLVQQHVSLLWVDETGAIIQQDSQHGIDQKSACDVTLTVAFLKPETKKYRCQATVDDQVLTSVEFRVRLQAPQGKGRIMIEEEPESQGQGRNHDTVGLAVGLVGCAVFLAVVVVFVVNRRRRSQQLPKETHYTTDTNNVSDADDVIYADIMIPSESNRVLVLESESSEYASVRYR</sequence>